<dbReference type="RefSeq" id="WP_042087225.1">
    <property type="nucleotide sequence ID" value="NZ_BKCN01000004.1"/>
</dbReference>
<dbReference type="SUPFAM" id="SSF51556">
    <property type="entry name" value="Metallo-dependent hydrolases"/>
    <property type="match status" value="1"/>
</dbReference>
<keyword evidence="8" id="KW-1185">Reference proteome</keyword>
<feature type="domain" description="Adenosine deaminase" evidence="6">
    <location>
        <begin position="12"/>
        <end position="331"/>
    </location>
</feature>
<reference evidence="7 8" key="1">
    <citation type="submission" date="2019-09" db="EMBL/GenBank/DDBJ databases">
        <title>NBRP : Genome information of microbial organism related human and environment.</title>
        <authorList>
            <person name="Hattori M."/>
            <person name="Oshima K."/>
            <person name="Inaba H."/>
            <person name="Suda W."/>
            <person name="Sakamoto M."/>
            <person name="Iino T."/>
            <person name="Kitahara M."/>
            <person name="Oshida Y."/>
            <person name="Iida T."/>
            <person name="Kudo T."/>
            <person name="Itoh T."/>
            <person name="Ohkuma M."/>
        </authorList>
    </citation>
    <scope>NUCLEOTIDE SEQUENCE [LARGE SCALE GENOMIC DNA]</scope>
    <source>
        <strain evidence="7 8">Q-1</strain>
    </source>
</reference>
<keyword evidence="4" id="KW-0378">Hydrolase</keyword>
<dbReference type="PANTHER" id="PTHR43114">
    <property type="entry name" value="ADENINE DEAMINASE"/>
    <property type="match status" value="1"/>
</dbReference>
<sequence>MSADPSAFSLPPMAELHCHLEGTVSPAMAMKLGARHGMDLQGLLDAHGAYAWDNFHEFLASYDAMAKAIQTPEDYFDITYDYYAAMARRGLIYGESFVSPDHGQYHGLSYPTLIDAISAAMQKAEADFGITARIILIAVRHYGVERAKAVAELAHRHPHPMVVGFGMGGDEHYLHPADFKQAFARAADAGLGLTCHAGEVMGPESIKATIDALAVSRIGHGVRAIEDPALVDELRDKGIVLELCPGSNVALGVYPERSTHPLAALIQSGLKITLNSDDPPFFHTDIEQEYRNASLFESLDAADLRQLTRQAISAAFCDDKTKQRLLNTIADDPES</sequence>
<evidence type="ECO:0000256" key="4">
    <source>
        <dbReference type="ARBA" id="ARBA00022801"/>
    </source>
</evidence>
<dbReference type="Gene3D" id="3.20.20.140">
    <property type="entry name" value="Metal-dependent hydrolases"/>
    <property type="match status" value="1"/>
</dbReference>
<name>A0A5A7N637_9PROT</name>
<evidence type="ECO:0000256" key="2">
    <source>
        <dbReference type="ARBA" id="ARBA00006676"/>
    </source>
</evidence>
<comment type="caution">
    <text evidence="7">The sequence shown here is derived from an EMBL/GenBank/DDBJ whole genome shotgun (WGS) entry which is preliminary data.</text>
</comment>
<dbReference type="GO" id="GO:0046872">
    <property type="term" value="F:metal ion binding"/>
    <property type="evidence" value="ECO:0007669"/>
    <property type="project" value="UniProtKB-KW"/>
</dbReference>
<keyword evidence="3" id="KW-0479">Metal-binding</keyword>
<comment type="similarity">
    <text evidence="2">Belongs to the metallo-dependent hydrolases superfamily. Adenosine and AMP deaminases family.</text>
</comment>
<accession>A0A5A7N637</accession>
<gene>
    <name evidence="7" type="ORF">JCM17846_12300</name>
</gene>
<organism evidence="7 8">
    <name type="scientific">Iodidimonas nitroreducens</name>
    <dbReference type="NCBI Taxonomy" id="1236968"/>
    <lineage>
        <taxon>Bacteria</taxon>
        <taxon>Pseudomonadati</taxon>
        <taxon>Pseudomonadota</taxon>
        <taxon>Alphaproteobacteria</taxon>
        <taxon>Iodidimonadales</taxon>
        <taxon>Iodidimonadaceae</taxon>
        <taxon>Iodidimonas</taxon>
    </lineage>
</organism>
<evidence type="ECO:0000256" key="1">
    <source>
        <dbReference type="ARBA" id="ARBA00001947"/>
    </source>
</evidence>
<comment type="cofactor">
    <cofactor evidence="1">
        <name>Zn(2+)</name>
        <dbReference type="ChEBI" id="CHEBI:29105"/>
    </cofactor>
</comment>
<protein>
    <submittedName>
        <fullName evidence="7">Adenine deaminase</fullName>
    </submittedName>
</protein>
<dbReference type="NCBIfam" id="TIGR01430">
    <property type="entry name" value="aden_deam"/>
    <property type="match status" value="1"/>
</dbReference>
<proteinExistence type="inferred from homology"/>
<keyword evidence="5" id="KW-0862">Zinc</keyword>
<dbReference type="InterPro" id="IPR006330">
    <property type="entry name" value="Ado/ade_deaminase"/>
</dbReference>
<evidence type="ECO:0000256" key="3">
    <source>
        <dbReference type="ARBA" id="ARBA00022723"/>
    </source>
</evidence>
<evidence type="ECO:0000259" key="6">
    <source>
        <dbReference type="Pfam" id="PF00962"/>
    </source>
</evidence>
<evidence type="ECO:0000313" key="8">
    <source>
        <dbReference type="Proteomes" id="UP000324996"/>
    </source>
</evidence>
<dbReference type="PANTHER" id="PTHR43114:SF6">
    <property type="entry name" value="ADENINE DEAMINASE"/>
    <property type="match status" value="1"/>
</dbReference>
<dbReference type="Proteomes" id="UP000324996">
    <property type="component" value="Unassembled WGS sequence"/>
</dbReference>
<dbReference type="AlphaFoldDB" id="A0A5A7N637"/>
<evidence type="ECO:0000313" key="7">
    <source>
        <dbReference type="EMBL" id="GER03548.1"/>
    </source>
</evidence>
<evidence type="ECO:0000256" key="5">
    <source>
        <dbReference type="ARBA" id="ARBA00022833"/>
    </source>
</evidence>
<dbReference type="InterPro" id="IPR001365">
    <property type="entry name" value="A_deaminase_dom"/>
</dbReference>
<dbReference type="InterPro" id="IPR032466">
    <property type="entry name" value="Metal_Hydrolase"/>
</dbReference>
<dbReference type="EMBL" id="BKCN01000004">
    <property type="protein sequence ID" value="GER03548.1"/>
    <property type="molecule type" value="Genomic_DNA"/>
</dbReference>
<dbReference type="Pfam" id="PF00962">
    <property type="entry name" value="A_deaminase"/>
    <property type="match status" value="1"/>
</dbReference>
<dbReference type="GO" id="GO:0019239">
    <property type="term" value="F:deaminase activity"/>
    <property type="evidence" value="ECO:0007669"/>
    <property type="project" value="InterPro"/>
</dbReference>
<dbReference type="GO" id="GO:0016814">
    <property type="term" value="F:hydrolase activity, acting on carbon-nitrogen (but not peptide) bonds, in cyclic amidines"/>
    <property type="evidence" value="ECO:0007669"/>
    <property type="project" value="UniProtKB-ARBA"/>
</dbReference>